<evidence type="ECO:0000256" key="1">
    <source>
        <dbReference type="SAM" id="MobiDB-lite"/>
    </source>
</evidence>
<gene>
    <name evidence="2" type="ORF">CesoFtcFv8_006842</name>
</gene>
<reference evidence="2 3" key="1">
    <citation type="journal article" date="2023" name="Mol. Biol. Evol.">
        <title>Genomics of Secondarily Temperate Adaptation in the Only Non-Antarctic Icefish.</title>
        <authorList>
            <person name="Rivera-Colon A.G."/>
            <person name="Rayamajhi N."/>
            <person name="Minhas B.F."/>
            <person name="Madrigal G."/>
            <person name="Bilyk K.T."/>
            <person name="Yoon V."/>
            <person name="Hune M."/>
            <person name="Gregory S."/>
            <person name="Cheng C.H.C."/>
            <person name="Catchen J.M."/>
        </authorList>
    </citation>
    <scope>NUCLEOTIDE SEQUENCE [LARGE SCALE GENOMIC DNA]</scope>
    <source>
        <strain evidence="2">JC2023a</strain>
    </source>
</reference>
<comment type="caution">
    <text evidence="2">The sequence shown here is derived from an EMBL/GenBank/DDBJ whole genome shotgun (WGS) entry which is preliminary data.</text>
</comment>
<feature type="region of interest" description="Disordered" evidence="1">
    <location>
        <begin position="128"/>
        <end position="173"/>
    </location>
</feature>
<dbReference type="EMBL" id="JAULUE010002050">
    <property type="protein sequence ID" value="KAK5905368.1"/>
    <property type="molecule type" value="Genomic_DNA"/>
</dbReference>
<organism evidence="2 3">
    <name type="scientific">Champsocephalus esox</name>
    <name type="common">pike icefish</name>
    <dbReference type="NCBI Taxonomy" id="159716"/>
    <lineage>
        <taxon>Eukaryota</taxon>
        <taxon>Metazoa</taxon>
        <taxon>Chordata</taxon>
        <taxon>Craniata</taxon>
        <taxon>Vertebrata</taxon>
        <taxon>Euteleostomi</taxon>
        <taxon>Actinopterygii</taxon>
        <taxon>Neopterygii</taxon>
        <taxon>Teleostei</taxon>
        <taxon>Neoteleostei</taxon>
        <taxon>Acanthomorphata</taxon>
        <taxon>Eupercaria</taxon>
        <taxon>Perciformes</taxon>
        <taxon>Notothenioidei</taxon>
        <taxon>Channichthyidae</taxon>
        <taxon>Champsocephalus</taxon>
    </lineage>
</organism>
<sequence>MVMWWAHVMSTGKYPALSGVIRGALSICHGPMAESSFNLMGDTLDPKSSRMNIATLDAIQTAKYAMKSRGMTATMMFKREDEKFGPVDRILCRNMRSAARMDKAQREERLMEKGRRQVEYGFKNTCASAQESKRTAQQKEKEAGLRQAAKQRNAARRKTVETLVQAKKKKKNP</sequence>
<keyword evidence="3" id="KW-1185">Reference proteome</keyword>
<protein>
    <submittedName>
        <fullName evidence="2">Uncharacterized protein</fullName>
    </submittedName>
</protein>
<dbReference type="AlphaFoldDB" id="A0AAN8CPY5"/>
<name>A0AAN8CPY5_9TELE</name>
<evidence type="ECO:0000313" key="2">
    <source>
        <dbReference type="EMBL" id="KAK5905368.1"/>
    </source>
</evidence>
<proteinExistence type="predicted"/>
<feature type="compositionally biased region" description="Basic and acidic residues" evidence="1">
    <location>
        <begin position="131"/>
        <end position="144"/>
    </location>
</feature>
<dbReference type="Proteomes" id="UP001335648">
    <property type="component" value="Unassembled WGS sequence"/>
</dbReference>
<evidence type="ECO:0000313" key="3">
    <source>
        <dbReference type="Proteomes" id="UP001335648"/>
    </source>
</evidence>
<accession>A0AAN8CPY5</accession>